<dbReference type="AlphaFoldDB" id="A0AA40HY29"/>
<gene>
    <name evidence="2" type="ORF">QTO34_020211</name>
</gene>
<feature type="region of interest" description="Disordered" evidence="1">
    <location>
        <begin position="21"/>
        <end position="51"/>
    </location>
</feature>
<comment type="caution">
    <text evidence="2">The sequence shown here is derived from an EMBL/GenBank/DDBJ whole genome shotgun (WGS) entry which is preliminary data.</text>
</comment>
<dbReference type="EMBL" id="JAULJE010000009">
    <property type="protein sequence ID" value="KAK1339528.1"/>
    <property type="molecule type" value="Genomic_DNA"/>
</dbReference>
<protein>
    <submittedName>
        <fullName evidence="2">Uncharacterized protein</fullName>
    </submittedName>
</protein>
<proteinExistence type="predicted"/>
<organism evidence="2 3">
    <name type="scientific">Cnephaeus nilssonii</name>
    <name type="common">Northern bat</name>
    <name type="synonym">Eptesicus nilssonii</name>
    <dbReference type="NCBI Taxonomy" id="3371016"/>
    <lineage>
        <taxon>Eukaryota</taxon>
        <taxon>Metazoa</taxon>
        <taxon>Chordata</taxon>
        <taxon>Craniata</taxon>
        <taxon>Vertebrata</taxon>
        <taxon>Euteleostomi</taxon>
        <taxon>Mammalia</taxon>
        <taxon>Eutheria</taxon>
        <taxon>Laurasiatheria</taxon>
        <taxon>Chiroptera</taxon>
        <taxon>Yangochiroptera</taxon>
        <taxon>Vespertilionidae</taxon>
        <taxon>Cnephaeus</taxon>
    </lineage>
</organism>
<sequence>MGSLAVPCPCPLRWRRAGLGPLSRRRQPRHWAQGRTARAHPGPVCSAPSTQEATEVTLKTEVEAGASGYSITGGGTRASLSSKC</sequence>
<dbReference type="Proteomes" id="UP001177744">
    <property type="component" value="Unassembled WGS sequence"/>
</dbReference>
<keyword evidence="3" id="KW-1185">Reference proteome</keyword>
<feature type="region of interest" description="Disordered" evidence="1">
    <location>
        <begin position="65"/>
        <end position="84"/>
    </location>
</feature>
<evidence type="ECO:0000256" key="1">
    <source>
        <dbReference type="SAM" id="MobiDB-lite"/>
    </source>
</evidence>
<name>A0AA40HY29_CNENI</name>
<reference evidence="2" key="1">
    <citation type="submission" date="2023-06" db="EMBL/GenBank/DDBJ databases">
        <title>Reference genome for the Northern bat (Eptesicus nilssonii), a most northern bat species.</title>
        <authorList>
            <person name="Laine V.N."/>
            <person name="Pulliainen A.T."/>
            <person name="Lilley T.M."/>
        </authorList>
    </citation>
    <scope>NUCLEOTIDE SEQUENCE</scope>
    <source>
        <strain evidence="2">BLF_Eptnil</strain>
        <tissue evidence="2">Kidney</tissue>
    </source>
</reference>
<evidence type="ECO:0000313" key="3">
    <source>
        <dbReference type="Proteomes" id="UP001177744"/>
    </source>
</evidence>
<evidence type="ECO:0000313" key="2">
    <source>
        <dbReference type="EMBL" id="KAK1339528.1"/>
    </source>
</evidence>
<accession>A0AA40HY29</accession>